<evidence type="ECO:0000256" key="1">
    <source>
        <dbReference type="SAM" id="Coils"/>
    </source>
</evidence>
<feature type="transmembrane region" description="Helical" evidence="2">
    <location>
        <begin position="84"/>
        <end position="108"/>
    </location>
</feature>
<keyword evidence="4" id="KW-1185">Reference proteome</keyword>
<evidence type="ECO:0000313" key="4">
    <source>
        <dbReference type="Proteomes" id="UP001162131"/>
    </source>
</evidence>
<keyword evidence="2" id="KW-1133">Transmembrane helix</keyword>
<name>A0AAU9JNZ7_9CILI</name>
<comment type="caution">
    <text evidence="3">The sequence shown here is derived from an EMBL/GenBank/DDBJ whole genome shotgun (WGS) entry which is preliminary data.</text>
</comment>
<gene>
    <name evidence="3" type="ORF">BSTOLATCC_MIC41982</name>
</gene>
<keyword evidence="2" id="KW-0472">Membrane</keyword>
<proteinExistence type="predicted"/>
<feature type="coiled-coil region" evidence="1">
    <location>
        <begin position="398"/>
        <end position="444"/>
    </location>
</feature>
<organism evidence="3 4">
    <name type="scientific">Blepharisma stoltei</name>
    <dbReference type="NCBI Taxonomy" id="1481888"/>
    <lineage>
        <taxon>Eukaryota</taxon>
        <taxon>Sar</taxon>
        <taxon>Alveolata</taxon>
        <taxon>Ciliophora</taxon>
        <taxon>Postciliodesmatophora</taxon>
        <taxon>Heterotrichea</taxon>
        <taxon>Heterotrichida</taxon>
        <taxon>Blepharismidae</taxon>
        <taxon>Blepharisma</taxon>
    </lineage>
</organism>
<protein>
    <submittedName>
        <fullName evidence="3">Uncharacterized protein</fullName>
    </submittedName>
</protein>
<sequence>MSYFPIRPVWSFFLNSKPRTLINGGIIDFLDKIINEETQILTFESEHEDLENFAHKRFHSQSKLNNYSVFDCKLLRFIAKWYHFLFPSNLSFIGLSTLLLLIWLSTYLPSDRSYTIIGSVTILAAILIKLFIFSRKMHKESSKEAKYALSIIHNGLFAEYDKVSLNPGDIILAEFKTSNINKHNMPREKHLKSNNFEELQSRIIIFKADKNWLNNEERLNISQNFAEDLIISEMELESNFNLRTFSYLIQLYTYAIMFYKDIKESKRKIFKQRLQSLLLKIDLIKLSNSEFQHKVDFSQKHLKVYSRLHKSKQRRQPSDDFCIEYWHPYEISEIHEINAEETIERHDSSNISIWNRVQEDMRNQAQNLSSRIDDRRKSVMNQSFNSLNMSNLSDRSDLEDFEVKFELYQIELEKMMDQFVEKALKETMEIKNRYRESVRKLEDIDNIFVQNKLRVEAERMMKKETDETNQRIDEEKKKTILTLRQKFKLL</sequence>
<feature type="transmembrane region" description="Helical" evidence="2">
    <location>
        <begin position="114"/>
        <end position="133"/>
    </location>
</feature>
<evidence type="ECO:0000313" key="3">
    <source>
        <dbReference type="EMBL" id="CAG9326714.1"/>
    </source>
</evidence>
<dbReference type="Proteomes" id="UP001162131">
    <property type="component" value="Unassembled WGS sequence"/>
</dbReference>
<dbReference type="EMBL" id="CAJZBQ010000041">
    <property type="protein sequence ID" value="CAG9326714.1"/>
    <property type="molecule type" value="Genomic_DNA"/>
</dbReference>
<keyword evidence="2" id="KW-0812">Transmembrane</keyword>
<evidence type="ECO:0000256" key="2">
    <source>
        <dbReference type="SAM" id="Phobius"/>
    </source>
</evidence>
<dbReference type="AlphaFoldDB" id="A0AAU9JNZ7"/>
<accession>A0AAU9JNZ7</accession>
<keyword evidence="1" id="KW-0175">Coiled coil</keyword>
<reference evidence="3" key="1">
    <citation type="submission" date="2021-09" db="EMBL/GenBank/DDBJ databases">
        <authorList>
            <consortium name="AG Swart"/>
            <person name="Singh M."/>
            <person name="Singh A."/>
            <person name="Seah K."/>
            <person name="Emmerich C."/>
        </authorList>
    </citation>
    <scope>NUCLEOTIDE SEQUENCE</scope>
    <source>
        <strain evidence="3">ATCC30299</strain>
    </source>
</reference>